<reference evidence="3" key="1">
    <citation type="submission" date="2020-05" db="EMBL/GenBank/DDBJ databases">
        <authorList>
            <person name="Chiriac C."/>
            <person name="Salcher M."/>
            <person name="Ghai R."/>
            <person name="Kavagutti S V."/>
        </authorList>
    </citation>
    <scope>NUCLEOTIDE SEQUENCE</scope>
</reference>
<protein>
    <submittedName>
        <fullName evidence="3">Uncharacterized protein</fullName>
    </submittedName>
</protein>
<evidence type="ECO:0000256" key="1">
    <source>
        <dbReference type="SAM" id="MobiDB-lite"/>
    </source>
</evidence>
<feature type="compositionally biased region" description="Acidic residues" evidence="1">
    <location>
        <begin position="18"/>
        <end position="33"/>
    </location>
</feature>
<organism evidence="3">
    <name type="scientific">uncultured Caudovirales phage</name>
    <dbReference type="NCBI Taxonomy" id="2100421"/>
    <lineage>
        <taxon>Viruses</taxon>
        <taxon>Duplodnaviria</taxon>
        <taxon>Heunggongvirae</taxon>
        <taxon>Uroviricota</taxon>
        <taxon>Caudoviricetes</taxon>
        <taxon>Peduoviridae</taxon>
        <taxon>Maltschvirus</taxon>
        <taxon>Maltschvirus maltsch</taxon>
    </lineage>
</organism>
<evidence type="ECO:0000313" key="4">
    <source>
        <dbReference type="EMBL" id="CAB4210592.1"/>
    </source>
</evidence>
<dbReference type="EMBL" id="LR797363">
    <property type="protein sequence ID" value="CAB4210592.1"/>
    <property type="molecule type" value="Genomic_DNA"/>
</dbReference>
<evidence type="ECO:0000313" key="3">
    <source>
        <dbReference type="EMBL" id="CAB4197437.1"/>
    </source>
</evidence>
<proteinExistence type="predicted"/>
<accession>A0A6J5RT26</accession>
<name>A0A6J5RT26_9CAUD</name>
<feature type="region of interest" description="Disordered" evidence="1">
    <location>
        <begin position="1"/>
        <end position="37"/>
    </location>
</feature>
<dbReference type="EMBL" id="LR796854">
    <property type="protein sequence ID" value="CAB4169876.1"/>
    <property type="molecule type" value="Genomic_DNA"/>
</dbReference>
<gene>
    <name evidence="3" type="ORF">UFOVP1318_16</name>
    <name evidence="4" type="ORF">UFOVP1430_28</name>
    <name evidence="2" type="ORF">UFOVP903_30</name>
</gene>
<sequence>MPHGLTDEGFTDLVTGVEDAEGADVEGYDENDAGFDKSVADKKDGIIF</sequence>
<evidence type="ECO:0000313" key="2">
    <source>
        <dbReference type="EMBL" id="CAB4169876.1"/>
    </source>
</evidence>
<dbReference type="EMBL" id="LR797267">
    <property type="protein sequence ID" value="CAB4197437.1"/>
    <property type="molecule type" value="Genomic_DNA"/>
</dbReference>